<gene>
    <name evidence="1" type="ORF">LCGC14_2987500</name>
</gene>
<comment type="caution">
    <text evidence="1">The sequence shown here is derived from an EMBL/GenBank/DDBJ whole genome shotgun (WGS) entry which is preliminary data.</text>
</comment>
<organism evidence="1">
    <name type="scientific">marine sediment metagenome</name>
    <dbReference type="NCBI Taxonomy" id="412755"/>
    <lineage>
        <taxon>unclassified sequences</taxon>
        <taxon>metagenomes</taxon>
        <taxon>ecological metagenomes</taxon>
    </lineage>
</organism>
<protein>
    <submittedName>
        <fullName evidence="1">Uncharacterized protein</fullName>
    </submittedName>
</protein>
<feature type="non-terminal residue" evidence="1">
    <location>
        <position position="1"/>
    </location>
</feature>
<accession>A0A0F8X5P5</accession>
<reference evidence="1" key="1">
    <citation type="journal article" date="2015" name="Nature">
        <title>Complex archaea that bridge the gap between prokaryotes and eukaryotes.</title>
        <authorList>
            <person name="Spang A."/>
            <person name="Saw J.H."/>
            <person name="Jorgensen S.L."/>
            <person name="Zaremba-Niedzwiedzka K."/>
            <person name="Martijn J."/>
            <person name="Lind A.E."/>
            <person name="van Eijk R."/>
            <person name="Schleper C."/>
            <person name="Guy L."/>
            <person name="Ettema T.J."/>
        </authorList>
    </citation>
    <scope>NUCLEOTIDE SEQUENCE</scope>
</reference>
<sequence length="22" mass="2289">LVKSTISDDGTTFTKGEFITGA</sequence>
<dbReference type="AlphaFoldDB" id="A0A0F8X5P5"/>
<proteinExistence type="predicted"/>
<evidence type="ECO:0000313" key="1">
    <source>
        <dbReference type="EMBL" id="KKK64113.1"/>
    </source>
</evidence>
<dbReference type="EMBL" id="LAZR01061175">
    <property type="protein sequence ID" value="KKK64113.1"/>
    <property type="molecule type" value="Genomic_DNA"/>
</dbReference>
<name>A0A0F8X5P5_9ZZZZ</name>